<dbReference type="EMBL" id="CAEKKB010000001">
    <property type="protein sequence ID" value="CAB4294397.1"/>
    <property type="molecule type" value="Genomic_DNA"/>
</dbReference>
<accession>A0A6J5W3F8</accession>
<evidence type="ECO:0000256" key="1">
    <source>
        <dbReference type="SAM" id="MobiDB-lite"/>
    </source>
</evidence>
<dbReference type="Proteomes" id="UP000507245">
    <property type="component" value="Unassembled WGS sequence"/>
</dbReference>
<evidence type="ECO:0000313" key="2">
    <source>
        <dbReference type="EMBL" id="CAB4294397.1"/>
    </source>
</evidence>
<evidence type="ECO:0000313" key="3">
    <source>
        <dbReference type="Proteomes" id="UP000507245"/>
    </source>
</evidence>
<feature type="compositionally biased region" description="Basic and acidic residues" evidence="1">
    <location>
        <begin position="1"/>
        <end position="20"/>
    </location>
</feature>
<protein>
    <submittedName>
        <fullName evidence="2">Uncharacterized protein</fullName>
    </submittedName>
</protein>
<sequence>MMIHLTPDHPLLDVSNEHHQNRQQQGELVGSYQLLHLHPLLDLSGVLAAIPAVEVDDRAKGGRGELGNVVHEDEVGVEVDDVLYEEGDEVGEVVVGAIKGIADGGGDEAGDIGVVEGVDS</sequence>
<feature type="region of interest" description="Disordered" evidence="1">
    <location>
        <begin position="1"/>
        <end position="24"/>
    </location>
</feature>
<name>A0A6J5W3F8_PRUAR</name>
<proteinExistence type="predicted"/>
<dbReference type="AlphaFoldDB" id="A0A6J5W3F8"/>
<gene>
    <name evidence="2" type="ORF">ORAREDHAP_LOCUS4961</name>
</gene>
<keyword evidence="3" id="KW-1185">Reference proteome</keyword>
<reference evidence="3" key="1">
    <citation type="journal article" date="2020" name="Genome Biol.">
        <title>Gamete binning: chromosome-level and haplotype-resolved genome assembly enabled by high-throughput single-cell sequencing of gamete genomes.</title>
        <authorList>
            <person name="Campoy J.A."/>
            <person name="Sun H."/>
            <person name="Goel M."/>
            <person name="Jiao W.-B."/>
            <person name="Folz-Donahue K."/>
            <person name="Wang N."/>
            <person name="Rubio M."/>
            <person name="Liu C."/>
            <person name="Kukat C."/>
            <person name="Ruiz D."/>
            <person name="Huettel B."/>
            <person name="Schneeberger K."/>
        </authorList>
    </citation>
    <scope>NUCLEOTIDE SEQUENCE [LARGE SCALE GENOMIC DNA]</scope>
    <source>
        <strain evidence="3">cv. Rojo Pasion</strain>
    </source>
</reference>
<organism evidence="2 3">
    <name type="scientific">Prunus armeniaca</name>
    <name type="common">Apricot</name>
    <name type="synonym">Armeniaca vulgaris</name>
    <dbReference type="NCBI Taxonomy" id="36596"/>
    <lineage>
        <taxon>Eukaryota</taxon>
        <taxon>Viridiplantae</taxon>
        <taxon>Streptophyta</taxon>
        <taxon>Embryophyta</taxon>
        <taxon>Tracheophyta</taxon>
        <taxon>Spermatophyta</taxon>
        <taxon>Magnoliopsida</taxon>
        <taxon>eudicotyledons</taxon>
        <taxon>Gunneridae</taxon>
        <taxon>Pentapetalae</taxon>
        <taxon>rosids</taxon>
        <taxon>fabids</taxon>
        <taxon>Rosales</taxon>
        <taxon>Rosaceae</taxon>
        <taxon>Amygdaloideae</taxon>
        <taxon>Amygdaleae</taxon>
        <taxon>Prunus</taxon>
    </lineage>
</organism>